<accession>A0A5P1E7A1</accession>
<proteinExistence type="predicted"/>
<dbReference type="EMBL" id="CM007390">
    <property type="protein sequence ID" value="ONK57347.1"/>
    <property type="molecule type" value="Genomic_DNA"/>
</dbReference>
<evidence type="ECO:0000313" key="1">
    <source>
        <dbReference type="EMBL" id="ONK57347.1"/>
    </source>
</evidence>
<dbReference type="Proteomes" id="UP000243459">
    <property type="component" value="Chromosome 10"/>
</dbReference>
<feature type="non-terminal residue" evidence="1">
    <location>
        <position position="1"/>
    </location>
</feature>
<protein>
    <submittedName>
        <fullName evidence="1">Uncharacterized protein</fullName>
    </submittedName>
</protein>
<sequence>VLPIIVKLRMHEFLALHYIVVLATFGISDSKTHYICLKSLILSSKTCSMNFFVK</sequence>
<keyword evidence="2" id="KW-1185">Reference proteome</keyword>
<dbReference type="AlphaFoldDB" id="A0A5P1E7A1"/>
<organism evidence="1 2">
    <name type="scientific">Asparagus officinalis</name>
    <name type="common">Garden asparagus</name>
    <dbReference type="NCBI Taxonomy" id="4686"/>
    <lineage>
        <taxon>Eukaryota</taxon>
        <taxon>Viridiplantae</taxon>
        <taxon>Streptophyta</taxon>
        <taxon>Embryophyta</taxon>
        <taxon>Tracheophyta</taxon>
        <taxon>Spermatophyta</taxon>
        <taxon>Magnoliopsida</taxon>
        <taxon>Liliopsida</taxon>
        <taxon>Asparagales</taxon>
        <taxon>Asparagaceae</taxon>
        <taxon>Asparagoideae</taxon>
        <taxon>Asparagus</taxon>
    </lineage>
</organism>
<evidence type="ECO:0000313" key="2">
    <source>
        <dbReference type="Proteomes" id="UP000243459"/>
    </source>
</evidence>
<name>A0A5P1E7A1_ASPOF</name>
<dbReference type="Gramene" id="ONK57347">
    <property type="protein sequence ID" value="ONK57347"/>
    <property type="gene ID" value="A4U43_C10F19160"/>
</dbReference>
<feature type="non-terminal residue" evidence="1">
    <location>
        <position position="54"/>
    </location>
</feature>
<reference evidence="2" key="1">
    <citation type="journal article" date="2017" name="Nat. Commun.">
        <title>The asparagus genome sheds light on the origin and evolution of a young Y chromosome.</title>
        <authorList>
            <person name="Harkess A."/>
            <person name="Zhou J."/>
            <person name="Xu C."/>
            <person name="Bowers J.E."/>
            <person name="Van der Hulst R."/>
            <person name="Ayyampalayam S."/>
            <person name="Mercati F."/>
            <person name="Riccardi P."/>
            <person name="McKain M.R."/>
            <person name="Kakrana A."/>
            <person name="Tang H."/>
            <person name="Ray J."/>
            <person name="Groenendijk J."/>
            <person name="Arikit S."/>
            <person name="Mathioni S.M."/>
            <person name="Nakano M."/>
            <person name="Shan H."/>
            <person name="Telgmann-Rauber A."/>
            <person name="Kanno A."/>
            <person name="Yue Z."/>
            <person name="Chen H."/>
            <person name="Li W."/>
            <person name="Chen Y."/>
            <person name="Xu X."/>
            <person name="Zhang Y."/>
            <person name="Luo S."/>
            <person name="Chen H."/>
            <person name="Gao J."/>
            <person name="Mao Z."/>
            <person name="Pires J.C."/>
            <person name="Luo M."/>
            <person name="Kudrna D."/>
            <person name="Wing R.A."/>
            <person name="Meyers B.C."/>
            <person name="Yi K."/>
            <person name="Kong H."/>
            <person name="Lavrijsen P."/>
            <person name="Sunseri F."/>
            <person name="Falavigna A."/>
            <person name="Ye Y."/>
            <person name="Leebens-Mack J.H."/>
            <person name="Chen G."/>
        </authorList>
    </citation>
    <scope>NUCLEOTIDE SEQUENCE [LARGE SCALE GENOMIC DNA]</scope>
    <source>
        <strain evidence="2">cv. DH0086</strain>
    </source>
</reference>
<gene>
    <name evidence="1" type="ORF">A4U43_C10F19160</name>
</gene>